<evidence type="ECO:0000256" key="4">
    <source>
        <dbReference type="ARBA" id="ARBA00023239"/>
    </source>
</evidence>
<evidence type="ECO:0000256" key="8">
    <source>
        <dbReference type="ARBA" id="ARBA00048617"/>
    </source>
</evidence>
<evidence type="ECO:0000313" key="12">
    <source>
        <dbReference type="Proteomes" id="UP001496627"/>
    </source>
</evidence>
<reference evidence="11 12" key="1">
    <citation type="submission" date="2024-05" db="EMBL/GenBank/DDBJ databases">
        <title>Neorhizobium sp. Rsf11, a plant growth promoting and heavy metal resistant PAH-degrader.</title>
        <authorList>
            <person name="Golubev S.N."/>
            <person name="Muratova A.Y."/>
            <person name="Markelova M.I."/>
        </authorList>
    </citation>
    <scope>NUCLEOTIDE SEQUENCE [LARGE SCALE GENOMIC DNA]</scope>
    <source>
        <strain evidence="11 12">Rsf11</strain>
    </source>
</reference>
<evidence type="ECO:0000256" key="3">
    <source>
        <dbReference type="ARBA" id="ARBA00013109"/>
    </source>
</evidence>
<dbReference type="InterPro" id="IPR003754">
    <property type="entry name" value="4pyrrol_synth_uPrphyn_synth"/>
</dbReference>
<dbReference type="RefSeq" id="WP_227704361.1">
    <property type="nucleotide sequence ID" value="NZ_JBEAAL010000003.1"/>
</dbReference>
<evidence type="ECO:0000256" key="9">
    <source>
        <dbReference type="RuleBase" id="RU366031"/>
    </source>
</evidence>
<dbReference type="GO" id="GO:0004852">
    <property type="term" value="F:uroporphyrinogen-III synthase activity"/>
    <property type="evidence" value="ECO:0007669"/>
    <property type="project" value="UniProtKB-EC"/>
</dbReference>
<protein>
    <recommendedName>
        <fullName evidence="7 9">Uroporphyrinogen-III synthase</fullName>
        <ecNumber evidence="3 9">4.2.1.75</ecNumber>
    </recommendedName>
</protein>
<evidence type="ECO:0000256" key="5">
    <source>
        <dbReference type="ARBA" id="ARBA00023244"/>
    </source>
</evidence>
<dbReference type="InterPro" id="IPR036108">
    <property type="entry name" value="4pyrrol_syn_uPrphyn_synt_sf"/>
</dbReference>
<feature type="domain" description="Tetrapyrrole biosynthesis uroporphyrinogen III synthase" evidence="10">
    <location>
        <begin position="16"/>
        <end position="233"/>
    </location>
</feature>
<sequence length="236" mass="25655">MRVVVTRPENSARRSAERLRSLGHEPVLLPLTKARHRADLAEDAFDKPHAALAVTSAEAVRVLSALADRLKPYLEETLYVVGDATARAAGEAGFQNICVGPGTGAALAELIASRTPEFAAPLLYLAGKPRSPKFEEGLHAKKVPFVTAEIYEMSPIAYDEDIIRHALLDPPANAVLLYSRENARLFFDFAVPHAAALAAMRMLCLSDNVAGVVPYEFHRNIKIAEHPDEDGLLALL</sequence>
<evidence type="ECO:0000259" key="10">
    <source>
        <dbReference type="Pfam" id="PF02602"/>
    </source>
</evidence>
<evidence type="ECO:0000256" key="7">
    <source>
        <dbReference type="ARBA" id="ARBA00040167"/>
    </source>
</evidence>
<dbReference type="Proteomes" id="UP001496627">
    <property type="component" value="Unassembled WGS sequence"/>
</dbReference>
<evidence type="ECO:0000313" key="11">
    <source>
        <dbReference type="EMBL" id="MEQ1404688.1"/>
    </source>
</evidence>
<dbReference type="CDD" id="cd06578">
    <property type="entry name" value="HemD"/>
    <property type="match status" value="1"/>
</dbReference>
<keyword evidence="5 9" id="KW-0627">Porphyrin biosynthesis</keyword>
<dbReference type="PANTHER" id="PTHR38042:SF1">
    <property type="entry name" value="UROPORPHYRINOGEN-III SYNTHASE, CHLOROPLASTIC"/>
    <property type="match status" value="1"/>
</dbReference>
<dbReference type="Gene3D" id="3.40.50.10090">
    <property type="match status" value="2"/>
</dbReference>
<organism evidence="11 12">
    <name type="scientific">Neorhizobium phenanthreniclasticum</name>
    <dbReference type="NCBI Taxonomy" id="3157917"/>
    <lineage>
        <taxon>Bacteria</taxon>
        <taxon>Pseudomonadati</taxon>
        <taxon>Pseudomonadota</taxon>
        <taxon>Alphaproteobacteria</taxon>
        <taxon>Hyphomicrobiales</taxon>
        <taxon>Rhizobiaceae</taxon>
        <taxon>Rhizobium/Agrobacterium group</taxon>
        <taxon>Neorhizobium</taxon>
    </lineage>
</organism>
<dbReference type="Pfam" id="PF02602">
    <property type="entry name" value="HEM4"/>
    <property type="match status" value="1"/>
</dbReference>
<comment type="pathway">
    <text evidence="1 9">Porphyrin-containing compound metabolism; protoporphyrin-IX biosynthesis; coproporphyrinogen-III from 5-aminolevulinate: step 3/4.</text>
</comment>
<keyword evidence="4 9" id="KW-0456">Lyase</keyword>
<comment type="caution">
    <text evidence="11">The sequence shown here is derived from an EMBL/GenBank/DDBJ whole genome shotgun (WGS) entry which is preliminary data.</text>
</comment>
<evidence type="ECO:0000256" key="1">
    <source>
        <dbReference type="ARBA" id="ARBA00004772"/>
    </source>
</evidence>
<dbReference type="PANTHER" id="PTHR38042">
    <property type="entry name" value="UROPORPHYRINOGEN-III SYNTHASE, CHLOROPLASTIC"/>
    <property type="match status" value="1"/>
</dbReference>
<evidence type="ECO:0000256" key="6">
    <source>
        <dbReference type="ARBA" id="ARBA00037589"/>
    </source>
</evidence>
<comment type="similarity">
    <text evidence="2 9">Belongs to the uroporphyrinogen-III synthase family.</text>
</comment>
<keyword evidence="12" id="KW-1185">Reference proteome</keyword>
<dbReference type="EMBL" id="JBEAAL010000003">
    <property type="protein sequence ID" value="MEQ1404688.1"/>
    <property type="molecule type" value="Genomic_DNA"/>
</dbReference>
<accession>A0ABV0LZ17</accession>
<dbReference type="InterPro" id="IPR039793">
    <property type="entry name" value="UROS/Hem4"/>
</dbReference>
<comment type="function">
    <text evidence="6 9">Catalyzes cyclization of the linear tetrapyrrole, hydroxymethylbilane, to the macrocyclic uroporphyrinogen III.</text>
</comment>
<dbReference type="SUPFAM" id="SSF69618">
    <property type="entry name" value="HemD-like"/>
    <property type="match status" value="1"/>
</dbReference>
<comment type="catalytic activity">
    <reaction evidence="8 9">
        <text>hydroxymethylbilane = uroporphyrinogen III + H2O</text>
        <dbReference type="Rhea" id="RHEA:18965"/>
        <dbReference type="ChEBI" id="CHEBI:15377"/>
        <dbReference type="ChEBI" id="CHEBI:57308"/>
        <dbReference type="ChEBI" id="CHEBI:57845"/>
        <dbReference type="EC" id="4.2.1.75"/>
    </reaction>
</comment>
<gene>
    <name evidence="11" type="ORF">ABK249_07070</name>
</gene>
<dbReference type="EC" id="4.2.1.75" evidence="3 9"/>
<proteinExistence type="inferred from homology"/>
<name>A0ABV0LZ17_9HYPH</name>
<dbReference type="NCBIfam" id="NF006621">
    <property type="entry name" value="PRK09189.1"/>
    <property type="match status" value="1"/>
</dbReference>
<evidence type="ECO:0000256" key="2">
    <source>
        <dbReference type="ARBA" id="ARBA00008133"/>
    </source>
</evidence>